<organism evidence="2 3">
    <name type="scientific">Reyranella humidisoli</name>
    <dbReference type="NCBI Taxonomy" id="2849149"/>
    <lineage>
        <taxon>Bacteria</taxon>
        <taxon>Pseudomonadati</taxon>
        <taxon>Pseudomonadota</taxon>
        <taxon>Alphaproteobacteria</taxon>
        <taxon>Hyphomicrobiales</taxon>
        <taxon>Reyranellaceae</taxon>
        <taxon>Reyranella</taxon>
    </lineage>
</organism>
<comment type="caution">
    <text evidence="2">The sequence shown here is derived from an EMBL/GenBank/DDBJ whole genome shotgun (WGS) entry which is preliminary data.</text>
</comment>
<reference evidence="2 3" key="1">
    <citation type="submission" date="2021-06" db="EMBL/GenBank/DDBJ databases">
        <authorList>
            <person name="Lee D.H."/>
        </authorList>
    </citation>
    <scope>NUCLEOTIDE SEQUENCE [LARGE SCALE GENOMIC DNA]</scope>
    <source>
        <strain evidence="2 3">MMS21-HV4-11</strain>
    </source>
</reference>
<dbReference type="PANTHER" id="PTHR42928:SF5">
    <property type="entry name" value="BLR1237 PROTEIN"/>
    <property type="match status" value="1"/>
</dbReference>
<name>A0ABS6INT2_9HYPH</name>
<dbReference type="CDD" id="cd07012">
    <property type="entry name" value="PBP2_Bug_TTT"/>
    <property type="match status" value="1"/>
</dbReference>
<accession>A0ABS6INT2</accession>
<evidence type="ECO:0000256" key="1">
    <source>
        <dbReference type="ARBA" id="ARBA00006987"/>
    </source>
</evidence>
<dbReference type="PANTHER" id="PTHR42928">
    <property type="entry name" value="TRICARBOXYLATE-BINDING PROTEIN"/>
    <property type="match status" value="1"/>
</dbReference>
<gene>
    <name evidence="2" type="ORF">KQ910_20990</name>
</gene>
<protein>
    <submittedName>
        <fullName evidence="2">Tripartite tricarboxylate transporter substrate binding protein</fullName>
    </submittedName>
</protein>
<dbReference type="PIRSF" id="PIRSF017082">
    <property type="entry name" value="YflP"/>
    <property type="match status" value="1"/>
</dbReference>
<dbReference type="Proteomes" id="UP000727907">
    <property type="component" value="Unassembled WGS sequence"/>
</dbReference>
<dbReference type="InterPro" id="IPR005064">
    <property type="entry name" value="BUG"/>
</dbReference>
<dbReference type="EMBL" id="JAHOPB010000002">
    <property type="protein sequence ID" value="MBU8876263.1"/>
    <property type="molecule type" value="Genomic_DNA"/>
</dbReference>
<keyword evidence="3" id="KW-1185">Reference proteome</keyword>
<comment type="similarity">
    <text evidence="1">Belongs to the UPF0065 (bug) family.</text>
</comment>
<proteinExistence type="inferred from homology"/>
<evidence type="ECO:0000313" key="2">
    <source>
        <dbReference type="EMBL" id="MBU8876263.1"/>
    </source>
</evidence>
<dbReference type="RefSeq" id="WP_216964917.1">
    <property type="nucleotide sequence ID" value="NZ_JAHOPB010000002.1"/>
</dbReference>
<evidence type="ECO:0000313" key="3">
    <source>
        <dbReference type="Proteomes" id="UP000727907"/>
    </source>
</evidence>
<sequence>MNRRQLIVAGAAAFAAPSVARAQGKFPERTIRFVIPFAPAGPTDIIGRMAAEKLTAILGQQVIVDNKAGAAGSIGAVDVKNARPDGYTLLCAPSSTHAINPTAFVKPAYDAVKDFTPIASICVNPLVLVARMDMPDTVMGLVELMKENPGKYSYGSSGAGSIINLAGEYFKREVGGIEVEHIPYKGSAPALQDMMSGQTAWMFETFSTTLQLHKAGKVRILAYAYSRRAPIAPEIPTMIEAGVKGYEAYTFNLILGPANVPQPVVDVLDQAARRMMKDPTTIQFLENIAAVPTTETTPQLTAKFINDEIAKWAPVIRAAGIRIE</sequence>
<dbReference type="Pfam" id="PF03401">
    <property type="entry name" value="TctC"/>
    <property type="match status" value="1"/>
</dbReference>